<dbReference type="PANTHER" id="PTHR13155:SF1">
    <property type="entry name" value="A-KINASE ANCHOR PROTEIN 10, MITOCHONDRIAL"/>
    <property type="match status" value="1"/>
</dbReference>
<sequence>MADQAVATPSPQPDLNRNRLPTLFEVLSRRTLPPVDLFSFYIYMRDQQRSVDYLDFWLDVAQHMTLCRHYVRELRRSVLVGTPDAEKGPGSKRSSAYLEGLGEMSHPAAGPSMYATDKEKDQDAQMSAFLRDEASFVAHTSPQSSNDRSHRPSPNMSTPRDLTTDSNSPAHTVARQDIRASAEKILYTFLLPGAEREIVLPGSITQDVTTNIEEYGRDDPEVFDVAKDYVFQAMERDAFPGFLRMKALGNLIPPTLIMRLIIGMICMFGGFWAAFVLIFLDKSRQTRLWLILPFTLGVYFLASYQYSLDPILALIGLSEYTPFNFSRIREPYVRKLLAKRAIMVLAVTAIIDAGLLVLFILVPGKRL</sequence>
<name>A0A507B268_9PEZI</name>
<dbReference type="FunCoup" id="A0A507B268">
    <property type="interactions" value="12"/>
</dbReference>
<dbReference type="Pfam" id="PF00615">
    <property type="entry name" value="RGS"/>
    <property type="match status" value="1"/>
</dbReference>
<dbReference type="Gene3D" id="1.10.167.10">
    <property type="entry name" value="Regulator of G-protein Signalling 4, domain 2"/>
    <property type="match status" value="1"/>
</dbReference>
<dbReference type="InterPro" id="IPR052246">
    <property type="entry name" value="Cell_Polariz_PKAAnc"/>
</dbReference>
<evidence type="ECO:0000313" key="4">
    <source>
        <dbReference type="EMBL" id="TPX17215.1"/>
    </source>
</evidence>
<dbReference type="GO" id="GO:0005886">
    <property type="term" value="C:plasma membrane"/>
    <property type="evidence" value="ECO:0007669"/>
    <property type="project" value="TreeGrafter"/>
</dbReference>
<evidence type="ECO:0000313" key="5">
    <source>
        <dbReference type="Proteomes" id="UP000319257"/>
    </source>
</evidence>
<feature type="transmembrane region" description="Helical" evidence="2">
    <location>
        <begin position="341"/>
        <end position="362"/>
    </location>
</feature>
<organism evidence="4 5">
    <name type="scientific">Thyridium curvatum</name>
    <dbReference type="NCBI Taxonomy" id="1093900"/>
    <lineage>
        <taxon>Eukaryota</taxon>
        <taxon>Fungi</taxon>
        <taxon>Dikarya</taxon>
        <taxon>Ascomycota</taxon>
        <taxon>Pezizomycotina</taxon>
        <taxon>Sordariomycetes</taxon>
        <taxon>Sordariomycetidae</taxon>
        <taxon>Thyridiales</taxon>
        <taxon>Thyridiaceae</taxon>
        <taxon>Thyridium</taxon>
    </lineage>
</organism>
<dbReference type="InterPro" id="IPR016137">
    <property type="entry name" value="RGS"/>
</dbReference>
<feature type="transmembrane region" description="Helical" evidence="2">
    <location>
        <begin position="256"/>
        <end position="280"/>
    </location>
</feature>
<keyword evidence="2" id="KW-0472">Membrane</keyword>
<accession>A0A507B268</accession>
<dbReference type="InParanoid" id="A0A507B268"/>
<dbReference type="PANTHER" id="PTHR13155">
    <property type="entry name" value="A-KINASE ANCHOR PROTEINS"/>
    <property type="match status" value="1"/>
</dbReference>
<feature type="region of interest" description="Disordered" evidence="1">
    <location>
        <begin position="138"/>
        <end position="170"/>
    </location>
</feature>
<evidence type="ECO:0000259" key="3">
    <source>
        <dbReference type="PROSITE" id="PS50132"/>
    </source>
</evidence>
<dbReference type="SMART" id="SM00315">
    <property type="entry name" value="RGS"/>
    <property type="match status" value="1"/>
</dbReference>
<keyword evidence="2" id="KW-1133">Transmembrane helix</keyword>
<dbReference type="STRING" id="1093900.A0A507B268"/>
<dbReference type="InterPro" id="IPR036305">
    <property type="entry name" value="RGS_sf"/>
</dbReference>
<feature type="domain" description="RGS" evidence="3">
    <location>
        <begin position="176"/>
        <end position="252"/>
    </location>
</feature>
<keyword evidence="2" id="KW-0812">Transmembrane</keyword>
<comment type="caution">
    <text evidence="4">The sequence shown here is derived from an EMBL/GenBank/DDBJ whole genome shotgun (WGS) entry which is preliminary data.</text>
</comment>
<dbReference type="GeneID" id="41970780"/>
<dbReference type="CDD" id="cd07440">
    <property type="entry name" value="RGS"/>
    <property type="match status" value="1"/>
</dbReference>
<evidence type="ECO:0000256" key="2">
    <source>
        <dbReference type="SAM" id="Phobius"/>
    </source>
</evidence>
<keyword evidence="5" id="KW-1185">Reference proteome</keyword>
<dbReference type="InterPro" id="IPR044926">
    <property type="entry name" value="RGS_subdomain_2"/>
</dbReference>
<dbReference type="GO" id="GO:0008104">
    <property type="term" value="P:intracellular protein localization"/>
    <property type="evidence" value="ECO:0007669"/>
    <property type="project" value="TreeGrafter"/>
</dbReference>
<proteinExistence type="predicted"/>
<dbReference type="OrthoDB" id="5584247at2759"/>
<dbReference type="RefSeq" id="XP_030998926.1">
    <property type="nucleotide sequence ID" value="XM_031137622.1"/>
</dbReference>
<dbReference type="Proteomes" id="UP000319257">
    <property type="component" value="Unassembled WGS sequence"/>
</dbReference>
<protein>
    <recommendedName>
        <fullName evidence="3">RGS domain-containing protein</fullName>
    </recommendedName>
</protein>
<dbReference type="EMBL" id="SKBQ01000014">
    <property type="protein sequence ID" value="TPX17215.1"/>
    <property type="molecule type" value="Genomic_DNA"/>
</dbReference>
<evidence type="ECO:0000256" key="1">
    <source>
        <dbReference type="SAM" id="MobiDB-lite"/>
    </source>
</evidence>
<gene>
    <name evidence="4" type="ORF">E0L32_003333</name>
</gene>
<feature type="transmembrane region" description="Helical" evidence="2">
    <location>
        <begin position="287"/>
        <end position="306"/>
    </location>
</feature>
<reference evidence="4 5" key="1">
    <citation type="submission" date="2019-06" db="EMBL/GenBank/DDBJ databases">
        <title>Draft genome sequence of the filamentous fungus Phialemoniopsis curvata isolated from diesel fuel.</title>
        <authorList>
            <person name="Varaljay V.A."/>
            <person name="Lyon W.J."/>
            <person name="Crouch A.L."/>
            <person name="Drake C.E."/>
            <person name="Hollomon J.M."/>
            <person name="Nadeau L.J."/>
            <person name="Nunn H.S."/>
            <person name="Stevenson B.S."/>
            <person name="Bojanowski C.L."/>
            <person name="Crookes-Goodson W.J."/>
        </authorList>
    </citation>
    <scope>NUCLEOTIDE SEQUENCE [LARGE SCALE GENOMIC DNA]</scope>
    <source>
        <strain evidence="4 5">D216</strain>
    </source>
</reference>
<dbReference type="SUPFAM" id="SSF48097">
    <property type="entry name" value="Regulator of G-protein signaling, RGS"/>
    <property type="match status" value="1"/>
</dbReference>
<dbReference type="AlphaFoldDB" id="A0A507B268"/>
<dbReference type="PROSITE" id="PS50132">
    <property type="entry name" value="RGS"/>
    <property type="match status" value="1"/>
</dbReference>